<dbReference type="AlphaFoldDB" id="A0AA36HL79"/>
<sequence>MELCRLLQVTDIAGLVSQVRRLSDSRRKGMGRASPDTAEMVKLARGALAALEELHGALPPEKALEEVQRLCMKCTEQQASAGTLNLRMAELAETNNCQADLLQSLASAMRCSTQELLPCAEALVKLCDEHVAAHRIVTLLQNLLYVQNITDVLPALKEVLDVAALRQKVLACKTSSGNVDLEAGGA</sequence>
<proteinExistence type="predicted"/>
<protein>
    <submittedName>
        <fullName evidence="1">Uncharacterized protein</fullName>
    </submittedName>
</protein>
<organism evidence="1 2">
    <name type="scientific">Effrenium voratum</name>
    <dbReference type="NCBI Taxonomy" id="2562239"/>
    <lineage>
        <taxon>Eukaryota</taxon>
        <taxon>Sar</taxon>
        <taxon>Alveolata</taxon>
        <taxon>Dinophyceae</taxon>
        <taxon>Suessiales</taxon>
        <taxon>Symbiodiniaceae</taxon>
        <taxon>Effrenium</taxon>
    </lineage>
</organism>
<comment type="caution">
    <text evidence="1">The sequence shown here is derived from an EMBL/GenBank/DDBJ whole genome shotgun (WGS) entry which is preliminary data.</text>
</comment>
<accession>A0AA36HL79</accession>
<keyword evidence="2" id="KW-1185">Reference proteome</keyword>
<dbReference type="Proteomes" id="UP001178507">
    <property type="component" value="Unassembled WGS sequence"/>
</dbReference>
<gene>
    <name evidence="1" type="ORF">EVOR1521_LOCUS974</name>
</gene>
<reference evidence="1" key="1">
    <citation type="submission" date="2023-08" db="EMBL/GenBank/DDBJ databases">
        <authorList>
            <person name="Chen Y."/>
            <person name="Shah S."/>
            <person name="Dougan E. K."/>
            <person name="Thang M."/>
            <person name="Chan C."/>
        </authorList>
    </citation>
    <scope>NUCLEOTIDE SEQUENCE</scope>
</reference>
<evidence type="ECO:0000313" key="2">
    <source>
        <dbReference type="Proteomes" id="UP001178507"/>
    </source>
</evidence>
<dbReference type="EMBL" id="CAUJNA010000014">
    <property type="protein sequence ID" value="CAJ1370404.1"/>
    <property type="molecule type" value="Genomic_DNA"/>
</dbReference>
<name>A0AA36HL79_9DINO</name>
<evidence type="ECO:0000313" key="1">
    <source>
        <dbReference type="EMBL" id="CAJ1370404.1"/>
    </source>
</evidence>